<name>A0A5R9KDN9_9BACT</name>
<dbReference type="EMBL" id="VCEI01000021">
    <property type="protein sequence ID" value="TLU94239.1"/>
    <property type="molecule type" value="Genomic_DNA"/>
</dbReference>
<accession>A0A5R9KDN9</accession>
<comment type="caution">
    <text evidence="2">The sequence shown here is derived from an EMBL/GenBank/DDBJ whole genome shotgun (WGS) entry which is preliminary data.</text>
</comment>
<organism evidence="2 3">
    <name type="scientific">Dyadobacter sediminis</name>
    <dbReference type="NCBI Taxonomy" id="1493691"/>
    <lineage>
        <taxon>Bacteria</taxon>
        <taxon>Pseudomonadati</taxon>
        <taxon>Bacteroidota</taxon>
        <taxon>Cytophagia</taxon>
        <taxon>Cytophagales</taxon>
        <taxon>Spirosomataceae</taxon>
        <taxon>Dyadobacter</taxon>
    </lineage>
</organism>
<protein>
    <recommendedName>
        <fullName evidence="4">Galactose oxidase</fullName>
    </recommendedName>
</protein>
<dbReference type="OrthoDB" id="103335at2"/>
<keyword evidence="1" id="KW-0812">Transmembrane</keyword>
<proteinExistence type="predicted"/>
<dbReference type="InterPro" id="IPR015915">
    <property type="entry name" value="Kelch-typ_b-propeller"/>
</dbReference>
<dbReference type="Proteomes" id="UP000309788">
    <property type="component" value="Unassembled WGS sequence"/>
</dbReference>
<dbReference type="AlphaFoldDB" id="A0A5R9KDN9"/>
<reference evidence="2 3" key="1">
    <citation type="submission" date="2019-05" db="EMBL/GenBank/DDBJ databases">
        <authorList>
            <person name="Qu J.-H."/>
        </authorList>
    </citation>
    <scope>NUCLEOTIDE SEQUENCE [LARGE SCALE GENOMIC DNA]</scope>
    <source>
        <strain evidence="2 3">Z12</strain>
    </source>
</reference>
<evidence type="ECO:0008006" key="4">
    <source>
        <dbReference type="Google" id="ProtNLM"/>
    </source>
</evidence>
<keyword evidence="1" id="KW-1133">Transmembrane helix</keyword>
<keyword evidence="3" id="KW-1185">Reference proteome</keyword>
<dbReference type="SUPFAM" id="SSF117281">
    <property type="entry name" value="Kelch motif"/>
    <property type="match status" value="1"/>
</dbReference>
<sequence>MTTGFTVTGSFLCRIFIAAVFFIVFSCEKKIFPPTGITEDIIVPVSIVSVEQNAAATAEITVKTSNVAENNFELKLLTDSGAEIPLQAGSNEVVSVFKLTTYTSGKLQDGKTYTLQLNYRNELDKSITISRNFTAESTKSWKKLPHAPIADGDFTGAALLSPLYNSELAVYRYADAVNWDILKFDGTWRSVDSKKPVPRHNAIAFPLGQAGGRELIFMGFGFINDDKLPSKKAYLNDFWWTVNYYYIGEHAGVVFPLYTDIDRDVKFFLTYDHAFMLKEDFTGAMRSMDVKWDQKECQPLPEKTGKLATFTINGTGYVINQTAGKAPHLYAYSPGQDKWTRMADFPGVLRELGTAFSAAGKGYFGLGIDAPGNGLRDIWQYDPVKNAWSYHSEYPGQGNRLLVSFSDKNKAYLGWGYESRQIEGSAARQQTGCTDFWEFDPQ</sequence>
<keyword evidence="1" id="KW-0472">Membrane</keyword>
<evidence type="ECO:0000313" key="3">
    <source>
        <dbReference type="Proteomes" id="UP000309788"/>
    </source>
</evidence>
<feature type="transmembrane region" description="Helical" evidence="1">
    <location>
        <begin position="6"/>
        <end position="25"/>
    </location>
</feature>
<gene>
    <name evidence="2" type="ORF">FEM55_08260</name>
</gene>
<evidence type="ECO:0000256" key="1">
    <source>
        <dbReference type="SAM" id="Phobius"/>
    </source>
</evidence>
<dbReference type="Gene3D" id="2.120.10.80">
    <property type="entry name" value="Kelch-type beta propeller"/>
    <property type="match status" value="1"/>
</dbReference>
<evidence type="ECO:0000313" key="2">
    <source>
        <dbReference type="EMBL" id="TLU94239.1"/>
    </source>
</evidence>
<dbReference type="RefSeq" id="WP_138280867.1">
    <property type="nucleotide sequence ID" value="NZ_BMGE01000002.1"/>
</dbReference>